<feature type="region of interest" description="Disordered" evidence="1">
    <location>
        <begin position="862"/>
        <end position="912"/>
    </location>
</feature>
<feature type="region of interest" description="Disordered" evidence="1">
    <location>
        <begin position="65"/>
        <end position="97"/>
    </location>
</feature>
<evidence type="ECO:0000313" key="3">
    <source>
        <dbReference type="EMBL" id="CAE7521875.1"/>
    </source>
</evidence>
<dbReference type="SUPFAM" id="SSF46565">
    <property type="entry name" value="Chaperone J-domain"/>
    <property type="match status" value="1"/>
</dbReference>
<dbReference type="InterPro" id="IPR050817">
    <property type="entry name" value="DjlA_DnaK_co-chaperone"/>
</dbReference>
<proteinExistence type="predicted"/>
<dbReference type="EMBL" id="CAJNIZ010030191">
    <property type="protein sequence ID" value="CAE7521875.1"/>
    <property type="molecule type" value="Genomic_DNA"/>
</dbReference>
<dbReference type="PRINTS" id="PR00625">
    <property type="entry name" value="JDOMAIN"/>
</dbReference>
<dbReference type="SMART" id="SM00271">
    <property type="entry name" value="DnaJ"/>
    <property type="match status" value="1"/>
</dbReference>
<feature type="domain" description="J" evidence="2">
    <location>
        <begin position="8"/>
        <end position="75"/>
    </location>
</feature>
<name>A0A812THU7_SYMPI</name>
<comment type="caution">
    <text evidence="3">The sequence shown here is derived from an EMBL/GenBank/DDBJ whole genome shotgun (WGS) entry which is preliminary data.</text>
</comment>
<gene>
    <name evidence="3" type="primary">Dnajb8</name>
    <name evidence="3" type="ORF">SPIL2461_LOCUS13664</name>
</gene>
<accession>A0A812THU7</accession>
<dbReference type="CDD" id="cd06257">
    <property type="entry name" value="DnaJ"/>
    <property type="match status" value="1"/>
</dbReference>
<protein>
    <submittedName>
        <fullName evidence="3">Dnajb8 protein</fullName>
    </submittedName>
</protein>
<dbReference type="Pfam" id="PF00226">
    <property type="entry name" value="DnaJ"/>
    <property type="match status" value="1"/>
</dbReference>
<reference evidence="3" key="1">
    <citation type="submission" date="2021-02" db="EMBL/GenBank/DDBJ databases">
        <authorList>
            <person name="Dougan E. K."/>
            <person name="Rhodes N."/>
            <person name="Thang M."/>
            <person name="Chan C."/>
        </authorList>
    </citation>
    <scope>NUCLEOTIDE SEQUENCE</scope>
</reference>
<feature type="compositionally biased region" description="Basic residues" evidence="1">
    <location>
        <begin position="874"/>
        <end position="902"/>
    </location>
</feature>
<dbReference type="AlphaFoldDB" id="A0A812THU7"/>
<organism evidence="3 4">
    <name type="scientific">Symbiodinium pilosum</name>
    <name type="common">Dinoflagellate</name>
    <dbReference type="NCBI Taxonomy" id="2952"/>
    <lineage>
        <taxon>Eukaryota</taxon>
        <taxon>Sar</taxon>
        <taxon>Alveolata</taxon>
        <taxon>Dinophyceae</taxon>
        <taxon>Suessiales</taxon>
        <taxon>Symbiodiniaceae</taxon>
        <taxon>Symbiodinium</taxon>
    </lineage>
</organism>
<dbReference type="PROSITE" id="PS50076">
    <property type="entry name" value="DNAJ_2"/>
    <property type="match status" value="1"/>
</dbReference>
<feature type="compositionally biased region" description="Basic and acidic residues" evidence="1">
    <location>
        <begin position="903"/>
        <end position="912"/>
    </location>
</feature>
<dbReference type="OrthoDB" id="10250354at2759"/>
<dbReference type="InterPro" id="IPR001623">
    <property type="entry name" value="DnaJ_domain"/>
</dbReference>
<evidence type="ECO:0000256" key="1">
    <source>
        <dbReference type="SAM" id="MobiDB-lite"/>
    </source>
</evidence>
<dbReference type="InterPro" id="IPR036869">
    <property type="entry name" value="J_dom_sf"/>
</dbReference>
<keyword evidence="4" id="KW-1185">Reference proteome</keyword>
<dbReference type="Gene3D" id="1.10.287.110">
    <property type="entry name" value="DnaJ domain"/>
    <property type="match status" value="1"/>
</dbReference>
<sequence>MAGTDIINYYADLGLEDDKADEATIKKAYRKLVLKWHPDKHPENREEAETQIRKINNAYEVLSNPTKRSTYDDQRRAVKRKKQGFGPPPPSGAPRMRIPKEFMMMPIGFPDRFVRYNGRRLFVHRRKDDPDVEFKAFFEDTKWSLWWLPEVNNMCRVRALGSRAAGEKMGVAAGLCGGLNLSFFIDPASPTDSEVGLEDARKGEKVDKVNFIAVTSPAYEGAFRFEAAFRRGFYLTFLPPNHLRVAPYGEEDDRGIADFALVDFGVMFKFIEMEEVLQPAVAAYKGWVKLEQLRKDPNILLYFSNILQKQVWDNEDFIIYFEGHWETWEFKKETQSVRLRTKEEKLAQMLATVKDIDGVSAVVAGAKDELTKLPLLAAARALVVLAASTHDGEGLDVTKTINRIAAQKKLLSNLRNILATATNGGEVVLPLNDLLDMADLAGAVGGAGAASDLVHTRQAAQQAVADIVFRQLSDAKSQLDVPLLGRVLRLPGAGEVDSTLASMCQPLVASVGLEQALEFVKYAGASSCIEVANTYATSALLMMDTKQPEPSAEEQLAILRTIGSAGAALEDISGRLARLAPISEAGMLVDVVLAVADRGFSSDALASATQVLATKLGNTQLQPARLLELAVASTKSTSLAPVIGAVARAVGASATTWPVSDLVRLLLAMAKAKKALNAEDKAILLKQAAEALKPELGSLPAADVIKLVLATAGDGCSELLEAAAEEAIDRRISVFPPAQLLMLSQGLVTGLGAKHDLVAKLVDFWSETVKEWTKGAGGGWDSDDEVTKQRRELEKKSRLSADQVVQLAKVMAPTGSKTMVDAIGGNLIARAKELTDSGRKAVDAQLTDGALATYSRKDRLKRAVAAAAGSNSRSRSRRRSRSTSRDRGRRRRSRSRSRRSRSRDRGRDRDRR</sequence>
<dbReference type="Proteomes" id="UP000649617">
    <property type="component" value="Unassembled WGS sequence"/>
</dbReference>
<evidence type="ECO:0000313" key="4">
    <source>
        <dbReference type="Proteomes" id="UP000649617"/>
    </source>
</evidence>
<dbReference type="PANTHER" id="PTHR24074">
    <property type="entry name" value="CO-CHAPERONE PROTEIN DJLA"/>
    <property type="match status" value="1"/>
</dbReference>
<evidence type="ECO:0000259" key="2">
    <source>
        <dbReference type="PROSITE" id="PS50076"/>
    </source>
</evidence>